<dbReference type="SUPFAM" id="SSF53474">
    <property type="entry name" value="alpha/beta-Hydrolases"/>
    <property type="match status" value="1"/>
</dbReference>
<feature type="region of interest" description="Disordered" evidence="1">
    <location>
        <begin position="1"/>
        <end position="35"/>
    </location>
</feature>
<dbReference type="OrthoDB" id="9816306at2"/>
<proteinExistence type="predicted"/>
<dbReference type="STRING" id="996342.SAMN05443551_2863"/>
<feature type="compositionally biased region" description="Basic residues" evidence="1">
    <location>
        <begin position="1"/>
        <end position="18"/>
    </location>
</feature>
<keyword evidence="5" id="KW-1185">Reference proteome</keyword>
<dbReference type="PANTHER" id="PTHR45856">
    <property type="entry name" value="ALPHA/BETA-HYDROLASES SUPERFAMILY PROTEIN"/>
    <property type="match status" value="1"/>
</dbReference>
<dbReference type="Proteomes" id="UP000184221">
    <property type="component" value="Unassembled WGS sequence"/>
</dbReference>
<dbReference type="Gene3D" id="3.40.50.1820">
    <property type="entry name" value="alpha/beta hydrolase"/>
    <property type="match status" value="1"/>
</dbReference>
<gene>
    <name evidence="4" type="ORF">SAMN05443551_2863</name>
</gene>
<organism evidence="4 5">
    <name type="scientific">Marivita hallyeonensis</name>
    <dbReference type="NCBI Taxonomy" id="996342"/>
    <lineage>
        <taxon>Bacteria</taxon>
        <taxon>Pseudomonadati</taxon>
        <taxon>Pseudomonadota</taxon>
        <taxon>Alphaproteobacteria</taxon>
        <taxon>Rhodobacterales</taxon>
        <taxon>Roseobacteraceae</taxon>
        <taxon>Marivita</taxon>
    </lineage>
</organism>
<dbReference type="EMBL" id="FQXC01000004">
    <property type="protein sequence ID" value="SHH74370.1"/>
    <property type="molecule type" value="Genomic_DNA"/>
</dbReference>
<dbReference type="PANTHER" id="PTHR45856:SF24">
    <property type="entry name" value="FUNGAL LIPASE-LIKE DOMAIN-CONTAINING PROTEIN"/>
    <property type="match status" value="1"/>
</dbReference>
<dbReference type="AlphaFoldDB" id="A0A1M5VGL1"/>
<dbReference type="InterPro" id="IPR051218">
    <property type="entry name" value="Sec_MonoDiacylglyc_Lipase"/>
</dbReference>
<dbReference type="InterPro" id="IPR029058">
    <property type="entry name" value="AB_hydrolase_fold"/>
</dbReference>
<evidence type="ECO:0000256" key="2">
    <source>
        <dbReference type="SAM" id="Phobius"/>
    </source>
</evidence>
<dbReference type="InterPro" id="IPR002921">
    <property type="entry name" value="Fungal_lipase-type"/>
</dbReference>
<evidence type="ECO:0000313" key="4">
    <source>
        <dbReference type="EMBL" id="SHH74370.1"/>
    </source>
</evidence>
<keyword evidence="2" id="KW-0812">Transmembrane</keyword>
<sequence>MDIFRTSKKSSSKSRTTRKSPPDITSRSDVPRDPVPDFYTETAVQLSLCAYTNDPAKRGKVLEGLHAKDYSKLQDRRSGTAHGYACIIDRRAWLFFRGSDEIRDWVANLTFLPKEGVHRGFVQEWEKLAPDVFDWLVQHEGHYDDIATTGHSLGGAIAVLCARDAFDRYPGTIAQVITFGAPPVFFNFEANRYAQRKLPDELGAESLRYRNLRVIHRNDIVTSLPGIAGLKHVGDILPLGGEGLWGRLFGFLRRADAKLGATLPTSMESNHRVFISIGKASPTDTIENLPASDRILGSRPPERQTMLRALTLVTMPVWLPFIGAYLIVVFVISALHLGDSVRNHFKERYYDILVEDRDPYSAGWVHDLGG</sequence>
<keyword evidence="2" id="KW-1133">Transmembrane helix</keyword>
<accession>A0A1M5VGL1</accession>
<feature type="domain" description="Fungal lipase-type" evidence="3">
    <location>
        <begin position="94"/>
        <end position="227"/>
    </location>
</feature>
<feature type="transmembrane region" description="Helical" evidence="2">
    <location>
        <begin position="317"/>
        <end position="338"/>
    </location>
</feature>
<evidence type="ECO:0000259" key="3">
    <source>
        <dbReference type="Pfam" id="PF01764"/>
    </source>
</evidence>
<dbReference type="Pfam" id="PF01764">
    <property type="entry name" value="Lipase_3"/>
    <property type="match status" value="1"/>
</dbReference>
<protein>
    <submittedName>
        <fullName evidence="4">Lipase (Class 3)</fullName>
    </submittedName>
</protein>
<name>A0A1M5VGL1_9RHOB</name>
<keyword evidence="2" id="KW-0472">Membrane</keyword>
<dbReference type="RefSeq" id="WP_084066224.1">
    <property type="nucleotide sequence ID" value="NZ_FQXC01000004.1"/>
</dbReference>
<dbReference type="GO" id="GO:0006629">
    <property type="term" value="P:lipid metabolic process"/>
    <property type="evidence" value="ECO:0007669"/>
    <property type="project" value="InterPro"/>
</dbReference>
<evidence type="ECO:0000256" key="1">
    <source>
        <dbReference type="SAM" id="MobiDB-lite"/>
    </source>
</evidence>
<dbReference type="CDD" id="cd00519">
    <property type="entry name" value="Lipase_3"/>
    <property type="match status" value="1"/>
</dbReference>
<evidence type="ECO:0000313" key="5">
    <source>
        <dbReference type="Proteomes" id="UP000184221"/>
    </source>
</evidence>
<reference evidence="4 5" key="1">
    <citation type="submission" date="2016-11" db="EMBL/GenBank/DDBJ databases">
        <authorList>
            <person name="Jaros S."/>
            <person name="Januszkiewicz K."/>
            <person name="Wedrychowicz H."/>
        </authorList>
    </citation>
    <scope>NUCLEOTIDE SEQUENCE [LARGE SCALE GENOMIC DNA]</scope>
    <source>
        <strain evidence="4 5">DSM 29431</strain>
    </source>
</reference>